<protein>
    <submittedName>
        <fullName evidence="3">PTS fructose transporter subunit IIB</fullName>
    </submittedName>
</protein>
<gene>
    <name evidence="3" type="ORF">ACFQ19_02700</name>
</gene>
<dbReference type="InterPro" id="IPR036095">
    <property type="entry name" value="PTS_EIIB-like_sf"/>
</dbReference>
<dbReference type="InterPro" id="IPR003501">
    <property type="entry name" value="PTS_EIIB_2/3"/>
</dbReference>
<feature type="domain" description="Phosphotransferase system EIIB component type 2/3" evidence="2">
    <location>
        <begin position="5"/>
        <end position="86"/>
    </location>
</feature>
<sequence length="100" mass="10738">MKIFKVLSICGSGTVTSSMVASKIEDEMEERGIKITTNTGKPTEALGYAQSGQYDLIAHTSPLPDGDYGIPTISSISCLTGMGEEEFFDEVEEALRKLGN</sequence>
<comment type="caution">
    <text evidence="3">The sequence shown here is derived from an EMBL/GenBank/DDBJ whole genome shotgun (WGS) entry which is preliminary data.</text>
</comment>
<accession>A0ABW3NBM4</accession>
<evidence type="ECO:0000313" key="4">
    <source>
        <dbReference type="Proteomes" id="UP001597041"/>
    </source>
</evidence>
<reference evidence="4" key="1">
    <citation type="journal article" date="2019" name="Int. J. Syst. Evol. Microbiol.">
        <title>The Global Catalogue of Microorganisms (GCM) 10K type strain sequencing project: providing services to taxonomists for standard genome sequencing and annotation.</title>
        <authorList>
            <consortium name="The Broad Institute Genomics Platform"/>
            <consortium name="The Broad Institute Genome Sequencing Center for Infectious Disease"/>
            <person name="Wu L."/>
            <person name="Ma J."/>
        </authorList>
    </citation>
    <scope>NUCLEOTIDE SEQUENCE [LARGE SCALE GENOMIC DNA]</scope>
    <source>
        <strain evidence="4">CCUG 56608</strain>
    </source>
</reference>
<dbReference type="SUPFAM" id="SSF52794">
    <property type="entry name" value="PTS system IIB component-like"/>
    <property type="match status" value="1"/>
</dbReference>
<organism evidence="3 4">
    <name type="scientific">Oceanobacillus locisalsi</name>
    <dbReference type="NCBI Taxonomy" id="546107"/>
    <lineage>
        <taxon>Bacteria</taxon>
        <taxon>Bacillati</taxon>
        <taxon>Bacillota</taxon>
        <taxon>Bacilli</taxon>
        <taxon>Bacillales</taxon>
        <taxon>Bacillaceae</taxon>
        <taxon>Oceanobacillus</taxon>
    </lineage>
</organism>
<evidence type="ECO:0000259" key="2">
    <source>
        <dbReference type="Pfam" id="PF02302"/>
    </source>
</evidence>
<evidence type="ECO:0000313" key="3">
    <source>
        <dbReference type="EMBL" id="MFD1064924.1"/>
    </source>
</evidence>
<dbReference type="EMBL" id="JBHTKK010000002">
    <property type="protein sequence ID" value="MFD1064924.1"/>
    <property type="molecule type" value="Genomic_DNA"/>
</dbReference>
<evidence type="ECO:0000256" key="1">
    <source>
        <dbReference type="ARBA" id="ARBA00022679"/>
    </source>
</evidence>
<dbReference type="Proteomes" id="UP001597041">
    <property type="component" value="Unassembled WGS sequence"/>
</dbReference>
<dbReference type="Gene3D" id="3.40.50.2300">
    <property type="match status" value="1"/>
</dbReference>
<proteinExistence type="predicted"/>
<keyword evidence="4" id="KW-1185">Reference proteome</keyword>
<name>A0ABW3NBM4_9BACI</name>
<dbReference type="RefSeq" id="WP_379590435.1">
    <property type="nucleotide sequence ID" value="NZ_JBHTKK010000002.1"/>
</dbReference>
<dbReference type="Pfam" id="PF02302">
    <property type="entry name" value="PTS_IIB"/>
    <property type="match status" value="1"/>
</dbReference>
<keyword evidence="1" id="KW-0808">Transferase</keyword>